<dbReference type="GO" id="GO:0046872">
    <property type="term" value="F:metal ion binding"/>
    <property type="evidence" value="ECO:0007669"/>
    <property type="project" value="UniProtKB-KW"/>
</dbReference>
<evidence type="ECO:0000256" key="2">
    <source>
        <dbReference type="ARBA" id="ARBA00022723"/>
    </source>
</evidence>
<dbReference type="Pfam" id="PF01435">
    <property type="entry name" value="Peptidase_M48"/>
    <property type="match status" value="1"/>
</dbReference>
<name>A0A420WL21_9PROT</name>
<dbReference type="OrthoDB" id="9810445at2"/>
<dbReference type="PANTHER" id="PTHR22726">
    <property type="entry name" value="METALLOENDOPEPTIDASE OMA1"/>
    <property type="match status" value="1"/>
</dbReference>
<dbReference type="CDD" id="cd07331">
    <property type="entry name" value="M48C_Oma1_like"/>
    <property type="match status" value="1"/>
</dbReference>
<dbReference type="InParanoid" id="A0A420WL21"/>
<evidence type="ECO:0000256" key="1">
    <source>
        <dbReference type="ARBA" id="ARBA00022670"/>
    </source>
</evidence>
<dbReference type="InterPro" id="IPR051156">
    <property type="entry name" value="Mito/Outer_Membr_Metalloprot"/>
</dbReference>
<dbReference type="Gene3D" id="3.30.2010.10">
    <property type="entry name" value="Metalloproteases ('zincins'), catalytic domain"/>
    <property type="match status" value="1"/>
</dbReference>
<dbReference type="GO" id="GO:0051603">
    <property type="term" value="P:proteolysis involved in protein catabolic process"/>
    <property type="evidence" value="ECO:0007669"/>
    <property type="project" value="TreeGrafter"/>
</dbReference>
<keyword evidence="3 6" id="KW-0378">Hydrolase</keyword>
<dbReference type="GO" id="GO:0004222">
    <property type="term" value="F:metalloendopeptidase activity"/>
    <property type="evidence" value="ECO:0007669"/>
    <property type="project" value="InterPro"/>
</dbReference>
<keyword evidence="4 6" id="KW-0862">Zinc</keyword>
<accession>A0A420WL21</accession>
<evidence type="ECO:0000313" key="8">
    <source>
        <dbReference type="EMBL" id="RKQ71585.1"/>
    </source>
</evidence>
<organism evidence="8 9">
    <name type="scientific">Litorimonas taeanensis</name>
    <dbReference type="NCBI Taxonomy" id="568099"/>
    <lineage>
        <taxon>Bacteria</taxon>
        <taxon>Pseudomonadati</taxon>
        <taxon>Pseudomonadota</taxon>
        <taxon>Alphaproteobacteria</taxon>
        <taxon>Maricaulales</taxon>
        <taxon>Robiginitomaculaceae</taxon>
    </lineage>
</organism>
<dbReference type="RefSeq" id="WP_121099348.1">
    <property type="nucleotide sequence ID" value="NZ_RBII01000001.1"/>
</dbReference>
<keyword evidence="2" id="KW-0479">Metal-binding</keyword>
<protein>
    <submittedName>
        <fullName evidence="8">Peptidase M48-like protein</fullName>
    </submittedName>
</protein>
<keyword evidence="5 6" id="KW-0482">Metalloprotease</keyword>
<dbReference type="Proteomes" id="UP000282211">
    <property type="component" value="Unassembled WGS sequence"/>
</dbReference>
<evidence type="ECO:0000256" key="6">
    <source>
        <dbReference type="RuleBase" id="RU003983"/>
    </source>
</evidence>
<proteinExistence type="inferred from homology"/>
<comment type="similarity">
    <text evidence="6">Belongs to the peptidase M48 family.</text>
</comment>
<comment type="caution">
    <text evidence="8">The sequence shown here is derived from an EMBL/GenBank/DDBJ whole genome shotgun (WGS) entry which is preliminary data.</text>
</comment>
<feature type="domain" description="Peptidase M48" evidence="7">
    <location>
        <begin position="93"/>
        <end position="294"/>
    </location>
</feature>
<reference evidence="8 9" key="1">
    <citation type="submission" date="2018-10" db="EMBL/GenBank/DDBJ databases">
        <title>Genomic Encyclopedia of Type Strains, Phase IV (KMG-IV): sequencing the most valuable type-strain genomes for metagenomic binning, comparative biology and taxonomic classification.</title>
        <authorList>
            <person name="Goeker M."/>
        </authorList>
    </citation>
    <scope>NUCLEOTIDE SEQUENCE [LARGE SCALE GENOMIC DNA]</scope>
    <source>
        <strain evidence="8 9">DSM 22008</strain>
    </source>
</reference>
<evidence type="ECO:0000259" key="7">
    <source>
        <dbReference type="Pfam" id="PF01435"/>
    </source>
</evidence>
<dbReference type="FunCoup" id="A0A420WL21">
    <property type="interactions" value="99"/>
</dbReference>
<sequence length="312" mass="33887">MCFNHTHNSTPKPVVTEISETSSTSRRAFVRKIAAGSAVVATGAGLTSCATNPETGRKQFVGLAPGGESLSSMAAASWAEMKQQTPTSNDPRYTRRLANIGSRISRGAGRANQTWDYAVFDTDTKNAFVLPGNRVGFYKGMMDFTDNDDQIAGIMGHEVGHVAGKHAQERMSLQMASQVAVVGGSVLGSTQFSKKCNSLAGSQRESCMNSANRNAQMLVQALGLGTQIGLVLPYSRKHESESDLLGVNYMYKAGYDPYQAVKLWEKMAADNPNRQPEFMSTHPDPANRAQTIDAYIRRQDKMGSQGFKDIRT</sequence>
<dbReference type="AlphaFoldDB" id="A0A420WL21"/>
<comment type="cofactor">
    <cofactor evidence="6">
        <name>Zn(2+)</name>
        <dbReference type="ChEBI" id="CHEBI:29105"/>
    </cofactor>
    <text evidence="6">Binds 1 zinc ion per subunit.</text>
</comment>
<keyword evidence="9" id="KW-1185">Reference proteome</keyword>
<evidence type="ECO:0000313" key="9">
    <source>
        <dbReference type="Proteomes" id="UP000282211"/>
    </source>
</evidence>
<evidence type="ECO:0000256" key="4">
    <source>
        <dbReference type="ARBA" id="ARBA00022833"/>
    </source>
</evidence>
<evidence type="ECO:0000256" key="5">
    <source>
        <dbReference type="ARBA" id="ARBA00023049"/>
    </source>
</evidence>
<keyword evidence="1 6" id="KW-0645">Protease</keyword>
<dbReference type="GO" id="GO:0016020">
    <property type="term" value="C:membrane"/>
    <property type="evidence" value="ECO:0007669"/>
    <property type="project" value="TreeGrafter"/>
</dbReference>
<evidence type="ECO:0000256" key="3">
    <source>
        <dbReference type="ARBA" id="ARBA00022801"/>
    </source>
</evidence>
<dbReference type="PANTHER" id="PTHR22726:SF24">
    <property type="entry name" value="M48 FAMILY METALLOPEPTIDASE"/>
    <property type="match status" value="1"/>
</dbReference>
<dbReference type="InterPro" id="IPR001915">
    <property type="entry name" value="Peptidase_M48"/>
</dbReference>
<gene>
    <name evidence="8" type="ORF">DES40_0911</name>
</gene>
<dbReference type="EMBL" id="RBII01000001">
    <property type="protein sequence ID" value="RKQ71585.1"/>
    <property type="molecule type" value="Genomic_DNA"/>
</dbReference>